<gene>
    <name evidence="2" type="ORF">AK812_SmicGene32173</name>
</gene>
<proteinExistence type="predicted"/>
<sequence length="371" mass="38909">MEEAPAMDTQQTAAEQPADAALPTAETPTETPTPIAAPPGVPMKAPPPSLLAKEEPKETAPAAEIGQLITLTEDLQVVRFTNGTIHLRRAGFTGLASTNRGAESGHERQRNTQAAEELGTAALKRLERALVTGALMIVLESGNGARKFSVSTTLTGPSGTNFHPTTSSARRRRNLTASVLQLPPVSPHLGTEDDKAAPPGTAEFRVSVVTFAPCFSADRIAWQGASAVWASLRRVRGDTIIVAQRQAAGDTSMRRSSQLARRGGEGGVVTVARGKRICSAQDMKWQAGNLDIPVRDIVAGLSQMLLHGDCGGSGSAASPRKTRTSLALAGERAWMTGSVSCQDARCAAQLSYRSPSPPKRGPASEGAFPHA</sequence>
<comment type="caution">
    <text evidence="2">The sequence shown here is derived from an EMBL/GenBank/DDBJ whole genome shotgun (WGS) entry which is preliminary data.</text>
</comment>
<evidence type="ECO:0000313" key="3">
    <source>
        <dbReference type="Proteomes" id="UP000186817"/>
    </source>
</evidence>
<feature type="compositionally biased region" description="Pro residues" evidence="1">
    <location>
        <begin position="35"/>
        <end position="49"/>
    </location>
</feature>
<feature type="region of interest" description="Disordered" evidence="1">
    <location>
        <begin position="1"/>
        <end position="59"/>
    </location>
</feature>
<dbReference type="AlphaFoldDB" id="A0A1Q9CUX9"/>
<feature type="region of interest" description="Disordered" evidence="1">
    <location>
        <begin position="351"/>
        <end position="371"/>
    </location>
</feature>
<accession>A0A1Q9CUX9</accession>
<dbReference type="Proteomes" id="UP000186817">
    <property type="component" value="Unassembled WGS sequence"/>
</dbReference>
<organism evidence="2 3">
    <name type="scientific">Symbiodinium microadriaticum</name>
    <name type="common">Dinoflagellate</name>
    <name type="synonym">Zooxanthella microadriatica</name>
    <dbReference type="NCBI Taxonomy" id="2951"/>
    <lineage>
        <taxon>Eukaryota</taxon>
        <taxon>Sar</taxon>
        <taxon>Alveolata</taxon>
        <taxon>Dinophyceae</taxon>
        <taxon>Suessiales</taxon>
        <taxon>Symbiodiniaceae</taxon>
        <taxon>Symbiodinium</taxon>
    </lineage>
</organism>
<feature type="compositionally biased region" description="Low complexity" evidence="1">
    <location>
        <begin position="17"/>
        <end position="34"/>
    </location>
</feature>
<reference evidence="2 3" key="1">
    <citation type="submission" date="2016-02" db="EMBL/GenBank/DDBJ databases">
        <title>Genome analysis of coral dinoflagellate symbionts highlights evolutionary adaptations to a symbiotic lifestyle.</title>
        <authorList>
            <person name="Aranda M."/>
            <person name="Li Y."/>
            <person name="Liew Y.J."/>
            <person name="Baumgarten S."/>
            <person name="Simakov O."/>
            <person name="Wilson M."/>
            <person name="Piel J."/>
            <person name="Ashoor H."/>
            <person name="Bougouffa S."/>
            <person name="Bajic V.B."/>
            <person name="Ryu T."/>
            <person name="Ravasi T."/>
            <person name="Bayer T."/>
            <person name="Micklem G."/>
            <person name="Kim H."/>
            <person name="Bhak J."/>
            <person name="Lajeunesse T.C."/>
            <person name="Voolstra C.R."/>
        </authorList>
    </citation>
    <scope>NUCLEOTIDE SEQUENCE [LARGE SCALE GENOMIC DNA]</scope>
    <source>
        <strain evidence="2 3">CCMP2467</strain>
    </source>
</reference>
<evidence type="ECO:0000256" key="1">
    <source>
        <dbReference type="SAM" id="MobiDB-lite"/>
    </source>
</evidence>
<name>A0A1Q9CUX9_SYMMI</name>
<evidence type="ECO:0000313" key="2">
    <source>
        <dbReference type="EMBL" id="OLP86705.1"/>
    </source>
</evidence>
<protein>
    <submittedName>
        <fullName evidence="2">Uncharacterized protein</fullName>
    </submittedName>
</protein>
<dbReference type="EMBL" id="LSRX01000903">
    <property type="protein sequence ID" value="OLP86705.1"/>
    <property type="molecule type" value="Genomic_DNA"/>
</dbReference>
<keyword evidence="3" id="KW-1185">Reference proteome</keyword>